<evidence type="ECO:0000313" key="3">
    <source>
        <dbReference type="Proteomes" id="UP001223336"/>
    </source>
</evidence>
<reference evidence="2 3" key="1">
    <citation type="submission" date="2023-08" db="EMBL/GenBank/DDBJ databases">
        <title>New molecular markers tilS and rpoB for phylogenetic and monitoring studies of the genus Thiothrix biodiversity.</title>
        <authorList>
            <person name="Ravin N.V."/>
            <person name="Smolyakov D."/>
            <person name="Markov N.D."/>
            <person name="Beletsky A.V."/>
            <person name="Mardanov A.V."/>
            <person name="Rudenko T.S."/>
            <person name="Grabovich M.Y."/>
        </authorList>
    </citation>
    <scope>NUCLEOTIDE SEQUENCE</scope>
    <source>
        <strain evidence="2">DNT52</strain>
        <strain evidence="1 3">H33</strain>
    </source>
</reference>
<dbReference type="EMBL" id="JAVFKN010000009">
    <property type="protein sequence ID" value="MDQ5768495.1"/>
    <property type="molecule type" value="Genomic_DNA"/>
</dbReference>
<evidence type="ECO:0000313" key="2">
    <source>
        <dbReference type="EMBL" id="WML87624.1"/>
    </source>
</evidence>
<evidence type="ECO:0000313" key="1">
    <source>
        <dbReference type="EMBL" id="MDQ5768495.1"/>
    </source>
</evidence>
<protein>
    <submittedName>
        <fullName evidence="2">Uncharacterized protein</fullName>
    </submittedName>
</protein>
<accession>A0AA51R2A5</accession>
<dbReference type="Proteomes" id="UP001229862">
    <property type="component" value="Chromosome"/>
</dbReference>
<proteinExistence type="predicted"/>
<keyword evidence="3" id="KW-1185">Reference proteome</keyword>
<sequence>MTANPMGALRPAHGYLPAFPRVPTTARKPKKRPLTYRRTDTGLIAYHHRQPVAWIVQGYHSGQLNQQPKTCHFVDVAYHRQTTHGINLETADFETVTQAVTFINGVFGGAA</sequence>
<dbReference type="AlphaFoldDB" id="A0AA51R2A5"/>
<gene>
    <name evidence="1" type="ORF">RCC75_08155</name>
    <name evidence="2" type="ORF">RCG00_04490</name>
</gene>
<organism evidence="2">
    <name type="scientific">Thiothrix subterranea</name>
    <dbReference type="NCBI Taxonomy" id="2735563"/>
    <lineage>
        <taxon>Bacteria</taxon>
        <taxon>Pseudomonadati</taxon>
        <taxon>Pseudomonadota</taxon>
        <taxon>Gammaproteobacteria</taxon>
        <taxon>Thiotrichales</taxon>
        <taxon>Thiotrichaceae</taxon>
        <taxon>Thiothrix</taxon>
    </lineage>
</organism>
<name>A0AA51R2A5_9GAMM</name>
<dbReference type="RefSeq" id="WP_308134490.1">
    <property type="nucleotide sequence ID" value="NZ_CP133197.1"/>
</dbReference>
<dbReference type="EMBL" id="CP133217">
    <property type="protein sequence ID" value="WML87624.1"/>
    <property type="molecule type" value="Genomic_DNA"/>
</dbReference>
<dbReference type="Proteomes" id="UP001223336">
    <property type="component" value="Unassembled WGS sequence"/>
</dbReference>